<evidence type="ECO:0000313" key="8">
    <source>
        <dbReference type="Proteomes" id="UP001500540"/>
    </source>
</evidence>
<dbReference type="InterPro" id="IPR023921">
    <property type="entry name" value="ADH_Zn_actinomycetes"/>
</dbReference>
<dbReference type="PANTHER" id="PTHR43880">
    <property type="entry name" value="ALCOHOL DEHYDROGENASE"/>
    <property type="match status" value="1"/>
</dbReference>
<dbReference type="EMBL" id="BAABAF010000005">
    <property type="protein sequence ID" value="GAA3763727.1"/>
    <property type="molecule type" value="Genomic_DNA"/>
</dbReference>
<name>A0ABP7GF09_9MICO</name>
<feature type="domain" description="Alcohol dehydrogenase-like C-terminal" evidence="5">
    <location>
        <begin position="202"/>
        <end position="330"/>
    </location>
</feature>
<dbReference type="RefSeq" id="WP_344782187.1">
    <property type="nucleotide sequence ID" value="NZ_BAABAF010000005.1"/>
</dbReference>
<gene>
    <name evidence="7" type="ORF">GCM10022240_15140</name>
</gene>
<keyword evidence="4" id="KW-0520">NAD</keyword>
<evidence type="ECO:0000259" key="6">
    <source>
        <dbReference type="Pfam" id="PF08240"/>
    </source>
</evidence>
<protein>
    <submittedName>
        <fullName evidence="7">NDMA-dependent alcohol dehydrogenase</fullName>
    </submittedName>
</protein>
<dbReference type="Gene3D" id="3.90.180.10">
    <property type="entry name" value="Medium-chain alcohol dehydrogenases, catalytic domain"/>
    <property type="match status" value="1"/>
</dbReference>
<dbReference type="PANTHER" id="PTHR43880:SF12">
    <property type="entry name" value="ALCOHOL DEHYDROGENASE CLASS-3"/>
    <property type="match status" value="1"/>
</dbReference>
<dbReference type="InterPro" id="IPR013154">
    <property type="entry name" value="ADH-like_N"/>
</dbReference>
<comment type="similarity">
    <text evidence="1">Belongs to the zinc-containing alcohol dehydrogenase family.</text>
</comment>
<dbReference type="SUPFAM" id="SSF50129">
    <property type="entry name" value="GroES-like"/>
    <property type="match status" value="2"/>
</dbReference>
<evidence type="ECO:0000256" key="2">
    <source>
        <dbReference type="ARBA" id="ARBA00022723"/>
    </source>
</evidence>
<evidence type="ECO:0000256" key="1">
    <source>
        <dbReference type="ARBA" id="ARBA00008072"/>
    </source>
</evidence>
<dbReference type="SUPFAM" id="SSF51735">
    <property type="entry name" value="NAD(P)-binding Rossmann-fold domains"/>
    <property type="match status" value="1"/>
</dbReference>
<comment type="caution">
    <text evidence="7">The sequence shown here is derived from an EMBL/GenBank/DDBJ whole genome shotgun (WGS) entry which is preliminary data.</text>
</comment>
<dbReference type="Pfam" id="PF00107">
    <property type="entry name" value="ADH_zinc_N"/>
    <property type="match status" value="1"/>
</dbReference>
<dbReference type="InterPro" id="IPR013149">
    <property type="entry name" value="ADH-like_C"/>
</dbReference>
<evidence type="ECO:0000256" key="3">
    <source>
        <dbReference type="ARBA" id="ARBA00022833"/>
    </source>
</evidence>
<organism evidence="7 8">
    <name type="scientific">Microbacterium kribbense</name>
    <dbReference type="NCBI Taxonomy" id="433645"/>
    <lineage>
        <taxon>Bacteria</taxon>
        <taxon>Bacillati</taxon>
        <taxon>Actinomycetota</taxon>
        <taxon>Actinomycetes</taxon>
        <taxon>Micrococcales</taxon>
        <taxon>Microbacteriaceae</taxon>
        <taxon>Microbacterium</taxon>
    </lineage>
</organism>
<dbReference type="Pfam" id="PF08240">
    <property type="entry name" value="ADH_N"/>
    <property type="match status" value="1"/>
</dbReference>
<keyword evidence="2" id="KW-0479">Metal-binding</keyword>
<accession>A0ABP7GF09</accession>
<dbReference type="Gene3D" id="3.40.50.720">
    <property type="entry name" value="NAD(P)-binding Rossmann-like Domain"/>
    <property type="match status" value="1"/>
</dbReference>
<dbReference type="Proteomes" id="UP001500540">
    <property type="component" value="Unassembled WGS sequence"/>
</dbReference>
<proteinExistence type="inferred from homology"/>
<sequence length="375" mass="39683">MQSITSRAAIVRDVPGVFEIADVVVGEPRQNEIRVRMVAAGMCHSDYHMMTGDSVAGYLPMVCGHEGTGIVETVGPNTPGWAVGDAVVFTWIPSCGKCRWCTTGMTNLCDRGRYLLAGHRFDDESSFRFALPDGTPVGQMCQVGSFSQYTLVSVDSAIKLPADADLTKVWLLGCGVGTGWGSAVYAAETEPGDVVIVMGIGGIGINAVQGARSVGAGAVIAVDPVEFKRESALALGATHAFATMEEAADFARSITNGQGADRAIVTVGVVRGAHVAQAVSAIRKAGVVVVTGIAPDSETSIPVSPLELTRYQKRIQGTIYGHANPQADVPKQLGMYRNGQLKLDELITKMYSLDQINEGYQDMIDGRNIRGGILF</sequence>
<keyword evidence="3" id="KW-0862">Zinc</keyword>
<evidence type="ECO:0000313" key="7">
    <source>
        <dbReference type="EMBL" id="GAA3763727.1"/>
    </source>
</evidence>
<dbReference type="NCBIfam" id="TIGR03989">
    <property type="entry name" value="Rxyl_3153"/>
    <property type="match status" value="1"/>
</dbReference>
<keyword evidence="8" id="KW-1185">Reference proteome</keyword>
<dbReference type="InterPro" id="IPR011032">
    <property type="entry name" value="GroES-like_sf"/>
</dbReference>
<feature type="domain" description="Alcohol dehydrogenase-like N-terminal" evidence="6">
    <location>
        <begin position="30"/>
        <end position="161"/>
    </location>
</feature>
<evidence type="ECO:0000256" key="4">
    <source>
        <dbReference type="ARBA" id="ARBA00023027"/>
    </source>
</evidence>
<reference evidence="8" key="1">
    <citation type="journal article" date="2019" name="Int. J. Syst. Evol. Microbiol.">
        <title>The Global Catalogue of Microorganisms (GCM) 10K type strain sequencing project: providing services to taxonomists for standard genome sequencing and annotation.</title>
        <authorList>
            <consortium name="The Broad Institute Genomics Platform"/>
            <consortium name="The Broad Institute Genome Sequencing Center for Infectious Disease"/>
            <person name="Wu L."/>
            <person name="Ma J."/>
        </authorList>
    </citation>
    <scope>NUCLEOTIDE SEQUENCE [LARGE SCALE GENOMIC DNA]</scope>
    <source>
        <strain evidence="8">JCM 16950</strain>
    </source>
</reference>
<dbReference type="InterPro" id="IPR036291">
    <property type="entry name" value="NAD(P)-bd_dom_sf"/>
</dbReference>
<evidence type="ECO:0000259" key="5">
    <source>
        <dbReference type="Pfam" id="PF00107"/>
    </source>
</evidence>
<dbReference type="CDD" id="cd08279">
    <property type="entry name" value="Zn_ADH_class_III"/>
    <property type="match status" value="1"/>
</dbReference>